<dbReference type="InterPro" id="IPR012340">
    <property type="entry name" value="NA-bd_OB-fold"/>
</dbReference>
<evidence type="ECO:0000259" key="1">
    <source>
        <dbReference type="Pfam" id="PF01796"/>
    </source>
</evidence>
<dbReference type="InterPro" id="IPR002878">
    <property type="entry name" value="ChsH2_C"/>
</dbReference>
<proteinExistence type="predicted"/>
<evidence type="ECO:0000313" key="3">
    <source>
        <dbReference type="Proteomes" id="UP000241647"/>
    </source>
</evidence>
<evidence type="ECO:0000313" key="2">
    <source>
        <dbReference type="EMBL" id="PSR65308.1"/>
    </source>
</evidence>
<gene>
    <name evidence="2" type="ORF">C8259_03935</name>
</gene>
<dbReference type="Proteomes" id="UP000241647">
    <property type="component" value="Unassembled WGS sequence"/>
</dbReference>
<dbReference type="RefSeq" id="WP_063024558.1">
    <property type="nucleotide sequence ID" value="NZ_PYHS01000002.1"/>
</dbReference>
<feature type="domain" description="ChsH2 C-terminal OB-fold" evidence="1">
    <location>
        <begin position="65"/>
        <end position="130"/>
    </location>
</feature>
<comment type="caution">
    <text evidence="2">The sequence shown here is derived from an EMBL/GenBank/DDBJ whole genome shotgun (WGS) entry which is preliminary data.</text>
</comment>
<dbReference type="AlphaFoldDB" id="A0A2T2ZC13"/>
<name>A0A2T2ZC13_9NOCA</name>
<reference evidence="2 3" key="1">
    <citation type="submission" date="2018-02" db="EMBL/GenBank/DDBJ databases">
        <title>8 Nocardia nova and 1 Nocardia cyriacigeorgica strain used for evolution to TMP-SMX.</title>
        <authorList>
            <person name="Mehta H."/>
            <person name="Weng J."/>
            <person name="Shamoo Y."/>
        </authorList>
    </citation>
    <scope>NUCLEOTIDE SEQUENCE [LARGE SCALE GENOMIC DNA]</scope>
    <source>
        <strain evidence="2 3">ATCC 33727</strain>
    </source>
</reference>
<organism evidence="2 3">
    <name type="scientific">Nocardia nova</name>
    <dbReference type="NCBI Taxonomy" id="37330"/>
    <lineage>
        <taxon>Bacteria</taxon>
        <taxon>Bacillati</taxon>
        <taxon>Actinomycetota</taxon>
        <taxon>Actinomycetes</taxon>
        <taxon>Mycobacteriales</taxon>
        <taxon>Nocardiaceae</taxon>
        <taxon>Nocardia</taxon>
    </lineage>
</organism>
<dbReference type="EMBL" id="PYHS01000002">
    <property type="protein sequence ID" value="PSR65308.1"/>
    <property type="molecule type" value="Genomic_DNA"/>
</dbReference>
<accession>A0A2T2ZC13</accession>
<dbReference type="SUPFAM" id="SSF50249">
    <property type="entry name" value="Nucleic acid-binding proteins"/>
    <property type="match status" value="1"/>
</dbReference>
<protein>
    <submittedName>
        <fullName evidence="2">3-ketoacyl-CoA thiolase</fullName>
    </submittedName>
</protein>
<sequence>MTTALGLDWLLDPSLAPDAADAMLEPFYTAASYDQLAMPFCADCGIPKDLDQHICDDCGSARPLWRTVESSGTVHSVTVMHRLEPGLVRTDAPYPILDVELASGHRLIMTTRDRTDVAFGIGDPVAIGFRRLGGVAVPAAVPLPAPAHESTAHPISEEPS</sequence>
<dbReference type="Pfam" id="PF01796">
    <property type="entry name" value="OB_ChsH2_C"/>
    <property type="match status" value="1"/>
</dbReference>